<dbReference type="HOGENOM" id="CLU_000445_90_10_9"/>
<comment type="function">
    <text evidence="6">May play the central regulatory role in sporulation. It may be an element of the effector pathway responsible for the activation of sporulation genes in response to nutritional stress. Spo0A may act in concert with spo0H (a sigma factor) to control the expression of some genes that are critical to the sporulation process.</text>
</comment>
<evidence type="ECO:0000256" key="2">
    <source>
        <dbReference type="ARBA" id="ARBA00022553"/>
    </source>
</evidence>
<evidence type="ECO:0000256" key="7">
    <source>
        <dbReference type="PROSITE-ProRule" id="PRU00169"/>
    </source>
</evidence>
<evidence type="ECO:0000259" key="8">
    <source>
        <dbReference type="PROSITE" id="PS50043"/>
    </source>
</evidence>
<sequence length="208" mass="22689">MTVLIVDDDPLVSTSLKTIVEADEEISVCGTGGSAADAARLYEQLVPDILLMDIRMGKQTGLDAGREVISRHHDARVLFLTTFADDDYIIEALRIGAKGYLLKQNFESIVPALKAVYAGQTVFGEDIVAKIPSYFGHVPPDFSAYGLTEKESGLLALIAEGLSNKEIASRVFLSEGTVRNSISAILEKLHLRGRTQLAVFYYKCGYGR</sequence>
<dbReference type="SUPFAM" id="SSF46894">
    <property type="entry name" value="C-terminal effector domain of the bipartite response regulators"/>
    <property type="match status" value="1"/>
</dbReference>
<dbReference type="SUPFAM" id="SSF52172">
    <property type="entry name" value="CheY-like"/>
    <property type="match status" value="1"/>
</dbReference>
<gene>
    <name evidence="10" type="ordered locus">Ethha_1447</name>
</gene>
<proteinExistence type="predicted"/>
<feature type="modified residue" description="4-aspartylphosphate" evidence="7">
    <location>
        <position position="53"/>
    </location>
</feature>
<evidence type="ECO:0000256" key="3">
    <source>
        <dbReference type="ARBA" id="ARBA00023015"/>
    </source>
</evidence>
<reference evidence="10 11" key="1">
    <citation type="submission" date="2010-12" db="EMBL/GenBank/DDBJ databases">
        <title>Complete sequence of Ethanoligenens harbinense YUAN-3.</title>
        <authorList>
            <person name="Lucas S."/>
            <person name="Copeland A."/>
            <person name="Lapidus A."/>
            <person name="Cheng J.-F."/>
            <person name="Bruce D."/>
            <person name="Goodwin L."/>
            <person name="Pitluck S."/>
            <person name="Chertkov O."/>
            <person name="Misra M."/>
            <person name="Detter J.C."/>
            <person name="Han C."/>
            <person name="Tapia R."/>
            <person name="Land M."/>
            <person name="Hauser L."/>
            <person name="Jeffries C."/>
            <person name="Kyrpides N."/>
            <person name="Ivanova N."/>
            <person name="Mikhailova N."/>
            <person name="Wang A."/>
            <person name="Mouttaki H."/>
            <person name="He Z."/>
            <person name="Zhou J."/>
            <person name="Hemme C.L."/>
            <person name="Woyke T."/>
        </authorList>
    </citation>
    <scope>NUCLEOTIDE SEQUENCE [LARGE SCALE GENOMIC DNA]</scope>
    <source>
        <strain evidence="11">DSM 18485 / JCM 12961 / CGMCC 1.5033 / YUAN-3</strain>
    </source>
</reference>
<dbReference type="GO" id="GO:0006355">
    <property type="term" value="P:regulation of DNA-templated transcription"/>
    <property type="evidence" value="ECO:0007669"/>
    <property type="project" value="InterPro"/>
</dbReference>
<keyword evidence="5" id="KW-0804">Transcription</keyword>
<evidence type="ECO:0000313" key="11">
    <source>
        <dbReference type="Proteomes" id="UP000001551"/>
    </source>
</evidence>
<dbReference type="InterPro" id="IPR001789">
    <property type="entry name" value="Sig_transdc_resp-reg_receiver"/>
</dbReference>
<dbReference type="AlphaFoldDB" id="E6U7G1"/>
<organism evidence="10 11">
    <name type="scientific">Ethanoligenens harbinense (strain DSM 18485 / JCM 12961 / CGMCC 1.5033 / YUAN-3)</name>
    <dbReference type="NCBI Taxonomy" id="663278"/>
    <lineage>
        <taxon>Bacteria</taxon>
        <taxon>Bacillati</taxon>
        <taxon>Bacillota</taxon>
        <taxon>Clostridia</taxon>
        <taxon>Eubacteriales</taxon>
        <taxon>Oscillospiraceae</taxon>
        <taxon>Ethanoligenens</taxon>
    </lineage>
</organism>
<feature type="domain" description="HTH luxR-type" evidence="8">
    <location>
        <begin position="140"/>
        <end position="205"/>
    </location>
</feature>
<dbReference type="PROSITE" id="PS50043">
    <property type="entry name" value="HTH_LUXR_2"/>
    <property type="match status" value="1"/>
</dbReference>
<dbReference type="PROSITE" id="PS50110">
    <property type="entry name" value="RESPONSE_REGULATORY"/>
    <property type="match status" value="1"/>
</dbReference>
<dbReference type="CDD" id="cd17535">
    <property type="entry name" value="REC_NarL-like"/>
    <property type="match status" value="1"/>
</dbReference>
<dbReference type="InterPro" id="IPR058245">
    <property type="entry name" value="NreC/VraR/RcsB-like_REC"/>
</dbReference>
<keyword evidence="4" id="KW-0238">DNA-binding</keyword>
<dbReference type="Pfam" id="PF00072">
    <property type="entry name" value="Response_reg"/>
    <property type="match status" value="1"/>
</dbReference>
<dbReference type="CDD" id="cd06170">
    <property type="entry name" value="LuxR_C_like"/>
    <property type="match status" value="1"/>
</dbReference>
<dbReference type="eggNOG" id="COG2197">
    <property type="taxonomic scope" value="Bacteria"/>
</dbReference>
<dbReference type="Pfam" id="PF00196">
    <property type="entry name" value="GerE"/>
    <property type="match status" value="1"/>
</dbReference>
<evidence type="ECO:0000259" key="9">
    <source>
        <dbReference type="PROSITE" id="PS50110"/>
    </source>
</evidence>
<dbReference type="Gene3D" id="3.40.50.2300">
    <property type="match status" value="1"/>
</dbReference>
<evidence type="ECO:0000313" key="10">
    <source>
        <dbReference type="EMBL" id="ADU26984.1"/>
    </source>
</evidence>
<dbReference type="InterPro" id="IPR016032">
    <property type="entry name" value="Sig_transdc_resp-reg_C-effctor"/>
</dbReference>
<dbReference type="RefSeq" id="WP_013485339.1">
    <property type="nucleotide sequence ID" value="NC_014828.1"/>
</dbReference>
<accession>E6U7G1</accession>
<dbReference type="PROSITE" id="PS00622">
    <property type="entry name" value="HTH_LUXR_1"/>
    <property type="match status" value="1"/>
</dbReference>
<keyword evidence="2 7" id="KW-0597">Phosphoprotein</keyword>
<evidence type="ECO:0000256" key="1">
    <source>
        <dbReference type="ARBA" id="ARBA00018672"/>
    </source>
</evidence>
<name>E6U7G1_ETHHY</name>
<feature type="domain" description="Response regulatory" evidence="9">
    <location>
        <begin position="2"/>
        <end position="118"/>
    </location>
</feature>
<dbReference type="KEGG" id="eha:Ethha_1447"/>
<keyword evidence="3" id="KW-0805">Transcription regulation</keyword>
<dbReference type="InterPro" id="IPR011006">
    <property type="entry name" value="CheY-like_superfamily"/>
</dbReference>
<dbReference type="SMART" id="SM00448">
    <property type="entry name" value="REC"/>
    <property type="match status" value="1"/>
</dbReference>
<dbReference type="SMART" id="SM00421">
    <property type="entry name" value="HTH_LUXR"/>
    <property type="match status" value="1"/>
</dbReference>
<evidence type="ECO:0000256" key="4">
    <source>
        <dbReference type="ARBA" id="ARBA00023125"/>
    </source>
</evidence>
<dbReference type="PANTHER" id="PTHR43214:SF40">
    <property type="entry name" value="TRANSCRIPTIONAL REGULATORY PROTEIN LNRK"/>
    <property type="match status" value="1"/>
</dbReference>
<dbReference type="InterPro" id="IPR039420">
    <property type="entry name" value="WalR-like"/>
</dbReference>
<dbReference type="GO" id="GO:0003677">
    <property type="term" value="F:DNA binding"/>
    <property type="evidence" value="ECO:0007669"/>
    <property type="project" value="UniProtKB-KW"/>
</dbReference>
<dbReference type="GO" id="GO:0000160">
    <property type="term" value="P:phosphorelay signal transduction system"/>
    <property type="evidence" value="ECO:0007669"/>
    <property type="project" value="InterPro"/>
</dbReference>
<evidence type="ECO:0000256" key="5">
    <source>
        <dbReference type="ARBA" id="ARBA00023163"/>
    </source>
</evidence>
<dbReference type="Proteomes" id="UP000001551">
    <property type="component" value="Chromosome"/>
</dbReference>
<dbReference type="PANTHER" id="PTHR43214">
    <property type="entry name" value="TWO-COMPONENT RESPONSE REGULATOR"/>
    <property type="match status" value="1"/>
</dbReference>
<keyword evidence="11" id="KW-1185">Reference proteome</keyword>
<dbReference type="STRING" id="663278.Ethha_1447"/>
<dbReference type="InterPro" id="IPR000792">
    <property type="entry name" value="Tscrpt_reg_LuxR_C"/>
</dbReference>
<dbReference type="PRINTS" id="PR00038">
    <property type="entry name" value="HTHLUXR"/>
</dbReference>
<evidence type="ECO:0000256" key="6">
    <source>
        <dbReference type="ARBA" id="ARBA00024867"/>
    </source>
</evidence>
<dbReference type="EMBL" id="CP002400">
    <property type="protein sequence ID" value="ADU26984.1"/>
    <property type="molecule type" value="Genomic_DNA"/>
</dbReference>
<protein>
    <recommendedName>
        <fullName evidence="1">Stage 0 sporulation protein A homolog</fullName>
    </recommendedName>
</protein>